<dbReference type="Pfam" id="PF01979">
    <property type="entry name" value="Amidohydro_1"/>
    <property type="match status" value="1"/>
</dbReference>
<dbReference type="InterPro" id="IPR051781">
    <property type="entry name" value="Metallo-dep_Hydrolase"/>
</dbReference>
<dbReference type="SUPFAM" id="SSF51338">
    <property type="entry name" value="Composite domain of metallo-dependent hydrolases"/>
    <property type="match status" value="1"/>
</dbReference>
<evidence type="ECO:0000259" key="2">
    <source>
        <dbReference type="Pfam" id="PF01979"/>
    </source>
</evidence>
<protein>
    <submittedName>
        <fullName evidence="3">Amidohydrolase</fullName>
    </submittedName>
</protein>
<dbReference type="InterPro" id="IPR032466">
    <property type="entry name" value="Metal_Hydrolase"/>
</dbReference>
<comment type="caution">
    <text evidence="3">The sequence shown here is derived from an EMBL/GenBank/DDBJ whole genome shotgun (WGS) entry which is preliminary data.</text>
</comment>
<dbReference type="Proteomes" id="UP000295543">
    <property type="component" value="Unassembled WGS sequence"/>
</dbReference>
<dbReference type="PANTHER" id="PTHR43135">
    <property type="entry name" value="ALPHA-D-RIBOSE 1-METHYLPHOSPHONATE 5-TRIPHOSPHATE DIPHOSPHATASE"/>
    <property type="match status" value="1"/>
</dbReference>
<dbReference type="InterPro" id="IPR006680">
    <property type="entry name" value="Amidohydro-rel"/>
</dbReference>
<feature type="domain" description="Amidohydrolase-related" evidence="2">
    <location>
        <begin position="86"/>
        <end position="438"/>
    </location>
</feature>
<dbReference type="InterPro" id="IPR011059">
    <property type="entry name" value="Metal-dep_hydrolase_composite"/>
</dbReference>
<dbReference type="OrthoDB" id="6190564at2"/>
<organism evidence="3 4">
    <name type="scientific">Luteimonas terrae</name>
    <dbReference type="NCBI Taxonomy" id="1530191"/>
    <lineage>
        <taxon>Bacteria</taxon>
        <taxon>Pseudomonadati</taxon>
        <taxon>Pseudomonadota</taxon>
        <taxon>Gammaproteobacteria</taxon>
        <taxon>Lysobacterales</taxon>
        <taxon>Lysobacteraceae</taxon>
        <taxon>Luteimonas</taxon>
    </lineage>
</organism>
<name>A0A4R5UD83_9GAMM</name>
<dbReference type="SUPFAM" id="SSF51556">
    <property type="entry name" value="Metallo-dependent hydrolases"/>
    <property type="match status" value="1"/>
</dbReference>
<dbReference type="GO" id="GO:0016810">
    <property type="term" value="F:hydrolase activity, acting on carbon-nitrogen (but not peptide) bonds"/>
    <property type="evidence" value="ECO:0007669"/>
    <property type="project" value="InterPro"/>
</dbReference>
<dbReference type="AlphaFoldDB" id="A0A4R5UD83"/>
<keyword evidence="4" id="KW-1185">Reference proteome</keyword>
<keyword evidence="3" id="KW-0378">Hydrolase</keyword>
<proteinExistence type="predicted"/>
<sequence length="457" mass="48896">MSVWLRALAAASLLAAGAVGAQPTSAGQPAGTFAFVDVDVLPMDRDVRLASQTVVVRDGRIVAIGAQDEVEVPADATMIAGTGKVLMPGLAEFHGHVPGGDDPAYVADTLALYLANGVTLVRNMSGDATHPELRARIERGETDGPTLVVASPWLRGESAAAVTAEVWAHHAAGFDLLKLGSIPADTWPAMVAAANAAALPFAGHIPEGVPLETALGAKQASIDHLDRYVEFLVPPGTDTQGREAGWFGSGWVQWTDRGRIDDAVKRTRAAGTWNVPTLSLVEHMASSEAPEAMLQWPEMRYMPAAERERWRRAKHEYATRETFQPDAAQALVQLRRDLLKALHDGGAPVVLGSDAPQFFNVPGFSIHREMAMMQAAGLTPYEVLVTGTRNAAQALGTPEAFGTVEVGRRADLVLLAGDPREDLTHARTPLGVMARGRWWPREALDARLADIAERHAK</sequence>
<feature type="signal peptide" evidence="1">
    <location>
        <begin position="1"/>
        <end position="21"/>
    </location>
</feature>
<evidence type="ECO:0000256" key="1">
    <source>
        <dbReference type="SAM" id="SignalP"/>
    </source>
</evidence>
<accession>A0A4R5UD83</accession>
<dbReference type="EMBL" id="SMTG01000002">
    <property type="protein sequence ID" value="TDK33245.1"/>
    <property type="molecule type" value="Genomic_DNA"/>
</dbReference>
<dbReference type="Gene3D" id="2.30.40.10">
    <property type="entry name" value="Urease, subunit C, domain 1"/>
    <property type="match status" value="2"/>
</dbReference>
<dbReference type="PANTHER" id="PTHR43135:SF3">
    <property type="entry name" value="ALPHA-D-RIBOSE 1-METHYLPHOSPHONATE 5-TRIPHOSPHATE DIPHOSPHATASE"/>
    <property type="match status" value="1"/>
</dbReference>
<reference evidence="3 4" key="1">
    <citation type="submission" date="2019-03" db="EMBL/GenBank/DDBJ databases">
        <title>Luteimonas zhaokaii sp.nov., isolated from the rectal contents of Plateau pika in Yushu, Qinghai Province, China.</title>
        <authorList>
            <person name="Zhang G."/>
        </authorList>
    </citation>
    <scope>NUCLEOTIDE SEQUENCE [LARGE SCALE GENOMIC DNA]</scope>
    <source>
        <strain evidence="3 4">THG-MD21</strain>
    </source>
</reference>
<gene>
    <name evidence="3" type="ORF">E2F49_04215</name>
</gene>
<dbReference type="RefSeq" id="WP_133392739.1">
    <property type="nucleotide sequence ID" value="NZ_SMTG01000002.1"/>
</dbReference>
<dbReference type="Gene3D" id="3.20.20.140">
    <property type="entry name" value="Metal-dependent hydrolases"/>
    <property type="match status" value="2"/>
</dbReference>
<keyword evidence="1" id="KW-0732">Signal</keyword>
<evidence type="ECO:0000313" key="3">
    <source>
        <dbReference type="EMBL" id="TDK33245.1"/>
    </source>
</evidence>
<evidence type="ECO:0000313" key="4">
    <source>
        <dbReference type="Proteomes" id="UP000295543"/>
    </source>
</evidence>
<feature type="chain" id="PRO_5020720523" evidence="1">
    <location>
        <begin position="22"/>
        <end position="457"/>
    </location>
</feature>